<organism evidence="1">
    <name type="scientific">Rhizophora mucronata</name>
    <name type="common">Asiatic mangrove</name>
    <dbReference type="NCBI Taxonomy" id="61149"/>
    <lineage>
        <taxon>Eukaryota</taxon>
        <taxon>Viridiplantae</taxon>
        <taxon>Streptophyta</taxon>
        <taxon>Embryophyta</taxon>
        <taxon>Tracheophyta</taxon>
        <taxon>Spermatophyta</taxon>
        <taxon>Magnoliopsida</taxon>
        <taxon>eudicotyledons</taxon>
        <taxon>Gunneridae</taxon>
        <taxon>Pentapetalae</taxon>
        <taxon>rosids</taxon>
        <taxon>fabids</taxon>
        <taxon>Malpighiales</taxon>
        <taxon>Rhizophoraceae</taxon>
        <taxon>Rhizophora</taxon>
    </lineage>
</organism>
<reference evidence="1" key="1">
    <citation type="submission" date="2018-02" db="EMBL/GenBank/DDBJ databases">
        <title>Rhizophora mucronata_Transcriptome.</title>
        <authorList>
            <person name="Meera S.P."/>
            <person name="Sreeshan A."/>
            <person name="Augustine A."/>
        </authorList>
    </citation>
    <scope>NUCLEOTIDE SEQUENCE</scope>
    <source>
        <tissue evidence="1">Leaf</tissue>
    </source>
</reference>
<dbReference type="EMBL" id="GGEC01014438">
    <property type="protein sequence ID" value="MBW94921.1"/>
    <property type="molecule type" value="Transcribed_RNA"/>
</dbReference>
<sequence>MRGGPLFSSKACIAWTASNNPLSKSYESGIGASFMVSLEERESITTPPAREVSEEIKCHVAITGSILDFVGDRVHG</sequence>
<protein>
    <submittedName>
        <fullName evidence="1">Uridine-cytidine kinase C-like isoform X2</fullName>
    </submittedName>
</protein>
<keyword evidence="1" id="KW-0808">Transferase</keyword>
<dbReference type="AlphaFoldDB" id="A0A2P2JN73"/>
<dbReference type="GO" id="GO:0016301">
    <property type="term" value="F:kinase activity"/>
    <property type="evidence" value="ECO:0007669"/>
    <property type="project" value="UniProtKB-KW"/>
</dbReference>
<keyword evidence="1" id="KW-0418">Kinase</keyword>
<accession>A0A2P2JN73</accession>
<dbReference type="EMBL" id="GGEC01014437">
    <property type="protein sequence ID" value="MBW94920.1"/>
    <property type="molecule type" value="Transcribed_RNA"/>
</dbReference>
<name>A0A2P2JN73_RHIMU</name>
<proteinExistence type="predicted"/>
<evidence type="ECO:0000313" key="1">
    <source>
        <dbReference type="EMBL" id="MBW94921.1"/>
    </source>
</evidence>